<dbReference type="EMBL" id="LNQE01001335">
    <property type="protein sequence ID" value="KUG19029.1"/>
    <property type="molecule type" value="Genomic_DNA"/>
</dbReference>
<proteinExistence type="predicted"/>
<gene>
    <name evidence="1" type="ORF">ASZ90_011274</name>
</gene>
<sequence>MQGDGPVVFGVDEGTPQYTVNRTRMRVRSVNGTPAIARV</sequence>
<protein>
    <submittedName>
        <fullName evidence="1">Uncharacterized protein</fullName>
    </submittedName>
</protein>
<comment type="caution">
    <text evidence="1">The sequence shown here is derived from an EMBL/GenBank/DDBJ whole genome shotgun (WGS) entry which is preliminary data.</text>
</comment>
<dbReference type="AlphaFoldDB" id="A0A0W8FDT0"/>
<reference evidence="1" key="1">
    <citation type="journal article" date="2015" name="Proc. Natl. Acad. Sci. U.S.A.">
        <title>Networks of energetic and metabolic interactions define dynamics in microbial communities.</title>
        <authorList>
            <person name="Embree M."/>
            <person name="Liu J.K."/>
            <person name="Al-Bassam M.M."/>
            <person name="Zengler K."/>
        </authorList>
    </citation>
    <scope>NUCLEOTIDE SEQUENCE</scope>
</reference>
<evidence type="ECO:0000313" key="1">
    <source>
        <dbReference type="EMBL" id="KUG19029.1"/>
    </source>
</evidence>
<name>A0A0W8FDT0_9ZZZZ</name>
<organism evidence="1">
    <name type="scientific">hydrocarbon metagenome</name>
    <dbReference type="NCBI Taxonomy" id="938273"/>
    <lineage>
        <taxon>unclassified sequences</taxon>
        <taxon>metagenomes</taxon>
        <taxon>ecological metagenomes</taxon>
    </lineage>
</organism>
<accession>A0A0W8FDT0</accession>